<dbReference type="InterPro" id="IPR036273">
    <property type="entry name" value="CRAL/TRIO_N_dom_sf"/>
</dbReference>
<dbReference type="Proteomes" id="UP001168821">
    <property type="component" value="Unassembled WGS sequence"/>
</dbReference>
<dbReference type="SUPFAM" id="SSF46938">
    <property type="entry name" value="CRAL/TRIO N-terminal domain"/>
    <property type="match status" value="1"/>
</dbReference>
<accession>A0AA38I6J5</accession>
<dbReference type="SMART" id="SM00516">
    <property type="entry name" value="SEC14"/>
    <property type="match status" value="1"/>
</dbReference>
<feature type="domain" description="CRAL-TRIO" evidence="1">
    <location>
        <begin position="35"/>
        <end position="248"/>
    </location>
</feature>
<dbReference type="GO" id="GO:1902936">
    <property type="term" value="F:phosphatidylinositol bisphosphate binding"/>
    <property type="evidence" value="ECO:0007669"/>
    <property type="project" value="TreeGrafter"/>
</dbReference>
<dbReference type="EMBL" id="JALNTZ010000006">
    <property type="protein sequence ID" value="KAJ3649804.1"/>
    <property type="molecule type" value="Genomic_DNA"/>
</dbReference>
<evidence type="ECO:0000313" key="3">
    <source>
        <dbReference type="Proteomes" id="UP001168821"/>
    </source>
</evidence>
<dbReference type="InterPro" id="IPR036865">
    <property type="entry name" value="CRAL-TRIO_dom_sf"/>
</dbReference>
<gene>
    <name evidence="2" type="ORF">Zmor_021524</name>
</gene>
<protein>
    <recommendedName>
        <fullName evidence="1">CRAL-TRIO domain-containing protein</fullName>
    </recommendedName>
</protein>
<dbReference type="Gene3D" id="3.40.525.10">
    <property type="entry name" value="CRAL-TRIO lipid binding domain"/>
    <property type="match status" value="1"/>
</dbReference>
<reference evidence="2" key="1">
    <citation type="journal article" date="2023" name="G3 (Bethesda)">
        <title>Whole genome assemblies of Zophobas morio and Tenebrio molitor.</title>
        <authorList>
            <person name="Kaur S."/>
            <person name="Stinson S.A."/>
            <person name="diCenzo G.C."/>
        </authorList>
    </citation>
    <scope>NUCLEOTIDE SEQUENCE</scope>
    <source>
        <strain evidence="2">QUZm001</strain>
    </source>
</reference>
<dbReference type="CDD" id="cd00170">
    <property type="entry name" value="SEC14"/>
    <property type="match status" value="1"/>
</dbReference>
<comment type="caution">
    <text evidence="2">The sequence shown here is derived from an EMBL/GenBank/DDBJ whole genome shotgun (WGS) entry which is preliminary data.</text>
</comment>
<name>A0AA38I6J5_9CUCU</name>
<dbReference type="PANTHER" id="PTHR10174:SF213">
    <property type="entry name" value="CRAL-TRIO DOMAIN-CONTAINING PROTEIN"/>
    <property type="match status" value="1"/>
</dbReference>
<dbReference type="PANTHER" id="PTHR10174">
    <property type="entry name" value="ALPHA-TOCOPHEROL TRANSFER PROTEIN-RELATED"/>
    <property type="match status" value="1"/>
</dbReference>
<keyword evidence="3" id="KW-1185">Reference proteome</keyword>
<dbReference type="InterPro" id="IPR001251">
    <property type="entry name" value="CRAL-TRIO_dom"/>
</dbReference>
<dbReference type="SUPFAM" id="SSF52087">
    <property type="entry name" value="CRAL/TRIO domain"/>
    <property type="match status" value="1"/>
</dbReference>
<proteinExistence type="predicted"/>
<evidence type="ECO:0000259" key="1">
    <source>
        <dbReference type="PROSITE" id="PS50191"/>
    </source>
</evidence>
<dbReference type="Pfam" id="PF00650">
    <property type="entry name" value="CRAL_TRIO"/>
    <property type="match status" value="1"/>
</dbReference>
<organism evidence="2 3">
    <name type="scientific">Zophobas morio</name>
    <dbReference type="NCBI Taxonomy" id="2755281"/>
    <lineage>
        <taxon>Eukaryota</taxon>
        <taxon>Metazoa</taxon>
        <taxon>Ecdysozoa</taxon>
        <taxon>Arthropoda</taxon>
        <taxon>Hexapoda</taxon>
        <taxon>Insecta</taxon>
        <taxon>Pterygota</taxon>
        <taxon>Neoptera</taxon>
        <taxon>Endopterygota</taxon>
        <taxon>Coleoptera</taxon>
        <taxon>Polyphaga</taxon>
        <taxon>Cucujiformia</taxon>
        <taxon>Tenebrionidae</taxon>
        <taxon>Zophobas</taxon>
    </lineage>
</organism>
<dbReference type="GO" id="GO:0016020">
    <property type="term" value="C:membrane"/>
    <property type="evidence" value="ECO:0007669"/>
    <property type="project" value="TreeGrafter"/>
</dbReference>
<dbReference type="AlphaFoldDB" id="A0AA38I6J5"/>
<dbReference type="PRINTS" id="PR00180">
    <property type="entry name" value="CRETINALDHBP"/>
</dbReference>
<dbReference type="PROSITE" id="PS50191">
    <property type="entry name" value="CRAL_TRIO"/>
    <property type="match status" value="1"/>
</dbReference>
<evidence type="ECO:0000313" key="2">
    <source>
        <dbReference type="EMBL" id="KAJ3649804.1"/>
    </source>
</evidence>
<sequence length="301" mass="34591">MELHLADVGSEYAQDKNVKKDDVEALVQWTNKQPHLPEINELQAILFLQSCYYSNEAAKKTIDTYFTMKTLHPEIFRNKNTLLPLFNKTIENSLATCLPKKTPEGYTIIFLKLVNIDVDNFNFIEHIKYLDMACMLQLYQEGTSTGHVIVADLKGVVFAHLTKVIIAGPMVLKNFLHYLQEGMPIRLKGLHFINIVPFMDKILALVKPLMKMELLDMLYLHNTVDELVKFIPLECLPENYGGFTEDTSKLHDKAKDKYFTNSTFFEWEDKQTTDESKRVGPSDSVNNIFGVEGTFKKLNLD</sequence>